<name>A0A9Q3PEJ8_9BASI</name>
<proteinExistence type="predicted"/>
<dbReference type="EMBL" id="AVOT02067111">
    <property type="protein sequence ID" value="MBW0558754.1"/>
    <property type="molecule type" value="Genomic_DNA"/>
</dbReference>
<dbReference type="AlphaFoldDB" id="A0A9Q3PEJ8"/>
<gene>
    <name evidence="1" type="ORF">O181_098469</name>
</gene>
<keyword evidence="2" id="KW-1185">Reference proteome</keyword>
<accession>A0A9Q3PEJ8</accession>
<evidence type="ECO:0000313" key="1">
    <source>
        <dbReference type="EMBL" id="MBW0558754.1"/>
    </source>
</evidence>
<comment type="caution">
    <text evidence="1">The sequence shown here is derived from an EMBL/GenBank/DDBJ whole genome shotgun (WGS) entry which is preliminary data.</text>
</comment>
<reference evidence="1" key="1">
    <citation type="submission" date="2021-03" db="EMBL/GenBank/DDBJ databases">
        <title>Draft genome sequence of rust myrtle Austropuccinia psidii MF-1, a brazilian biotype.</title>
        <authorList>
            <person name="Quecine M.C."/>
            <person name="Pachon D.M.R."/>
            <person name="Bonatelli M.L."/>
            <person name="Correr F.H."/>
            <person name="Franceschini L.M."/>
            <person name="Leite T.F."/>
            <person name="Margarido G.R.A."/>
            <person name="Almeida C.A."/>
            <person name="Ferrarezi J.A."/>
            <person name="Labate C.A."/>
        </authorList>
    </citation>
    <scope>NUCLEOTIDE SEQUENCE</scope>
    <source>
        <strain evidence="1">MF-1</strain>
    </source>
</reference>
<sequence length="86" mass="10061">MEYKDYERYTHDWVTPLAEFQLAYNTSQHYTTGKSPPLVEEVWNPLFPVDHLNKNLLNINSTVNQLGEMWKRACDIVEKCLSEAGE</sequence>
<organism evidence="1 2">
    <name type="scientific">Austropuccinia psidii MF-1</name>
    <dbReference type="NCBI Taxonomy" id="1389203"/>
    <lineage>
        <taxon>Eukaryota</taxon>
        <taxon>Fungi</taxon>
        <taxon>Dikarya</taxon>
        <taxon>Basidiomycota</taxon>
        <taxon>Pucciniomycotina</taxon>
        <taxon>Pucciniomycetes</taxon>
        <taxon>Pucciniales</taxon>
        <taxon>Sphaerophragmiaceae</taxon>
        <taxon>Austropuccinia</taxon>
    </lineage>
</organism>
<dbReference type="Proteomes" id="UP000765509">
    <property type="component" value="Unassembled WGS sequence"/>
</dbReference>
<evidence type="ECO:0000313" key="2">
    <source>
        <dbReference type="Proteomes" id="UP000765509"/>
    </source>
</evidence>
<protein>
    <submittedName>
        <fullName evidence="1">Uncharacterized protein</fullName>
    </submittedName>
</protein>